<sequence>MQWLTCPGVASWGLPKIKPDFWSSMIPGGSFGVAMKRQPWRSEAPRSGHNSISCPTQLSVLLAMYRKKMLAGCERDSISHPHRSDSFRRTWIRESPGQLQHEIADPLPAQCCQQGSHAACAA</sequence>
<reference evidence="1" key="1">
    <citation type="submission" date="2021-02" db="EMBL/GenBank/DDBJ databases">
        <authorList>
            <person name="Dougan E. K."/>
            <person name="Rhodes N."/>
            <person name="Thang M."/>
            <person name="Chan C."/>
        </authorList>
    </citation>
    <scope>NUCLEOTIDE SEQUENCE</scope>
</reference>
<dbReference type="EMBL" id="CAJNDS010002736">
    <property type="protein sequence ID" value="CAE7578748.1"/>
    <property type="molecule type" value="Genomic_DNA"/>
</dbReference>
<proteinExistence type="predicted"/>
<evidence type="ECO:0000313" key="1">
    <source>
        <dbReference type="EMBL" id="CAE7578748.1"/>
    </source>
</evidence>
<keyword evidence="2" id="KW-1185">Reference proteome</keyword>
<name>A0A812UU25_9DINO</name>
<organism evidence="1 2">
    <name type="scientific">Symbiodinium natans</name>
    <dbReference type="NCBI Taxonomy" id="878477"/>
    <lineage>
        <taxon>Eukaryota</taxon>
        <taxon>Sar</taxon>
        <taxon>Alveolata</taxon>
        <taxon>Dinophyceae</taxon>
        <taxon>Suessiales</taxon>
        <taxon>Symbiodiniaceae</taxon>
        <taxon>Symbiodinium</taxon>
    </lineage>
</organism>
<protein>
    <submittedName>
        <fullName evidence="1">Uncharacterized protein</fullName>
    </submittedName>
</protein>
<evidence type="ECO:0000313" key="2">
    <source>
        <dbReference type="Proteomes" id="UP000604046"/>
    </source>
</evidence>
<dbReference type="AlphaFoldDB" id="A0A812UU25"/>
<gene>
    <name evidence="1" type="ORF">SNAT2548_LOCUS33021</name>
</gene>
<dbReference type="Proteomes" id="UP000604046">
    <property type="component" value="Unassembled WGS sequence"/>
</dbReference>
<comment type="caution">
    <text evidence="1">The sequence shown here is derived from an EMBL/GenBank/DDBJ whole genome shotgun (WGS) entry which is preliminary data.</text>
</comment>
<accession>A0A812UU25</accession>